<dbReference type="InterPro" id="IPR006533">
    <property type="entry name" value="T6SS_Vgr_RhsGE"/>
</dbReference>
<sequence>MSVLLSNESSSFSVSSPVAGSTFSLKRLKGREAISELFSFDVLVASENANVDLSQCMGKDMSITFSASGSESNADERYFHGTVARVSQVEIEEKDKGNVSYYRMILRPKAWLLTQSKSYRIFQNQTAAQIIKDVLNEGGVTDIQDDLRSAGQTTREYCVQYGESNFDFISRLMEEKGIAYTFSHESSLHKMILMEAVGSYQFSTRSQTISISKAQSGALIFNEIIECEVHHGITLGSVQGVDYNFENPNTALKSTSQGESQIGGEWMEYPAGVDHEQKAAQSIVDSTSDSIINAAESTVDTLTGNSTCPFFTAGKKFGLSGHIRTSLNKDHVVVSVEHSIEVQTKDLSGIAYQNSFSAIPATVFIQLQKAHHALEFLAPKQQKLSVQKEKRFGPINMVVS</sequence>
<dbReference type="Gene3D" id="4.10.220.110">
    <property type="match status" value="1"/>
</dbReference>
<keyword evidence="2" id="KW-1185">Reference proteome</keyword>
<dbReference type="NCBIfam" id="TIGR03361">
    <property type="entry name" value="VI_Rhs_Vgr"/>
    <property type="match status" value="1"/>
</dbReference>
<feature type="non-terminal residue" evidence="1">
    <location>
        <position position="400"/>
    </location>
</feature>
<organism evidence="1 2">
    <name type="scientific">Stylophora pistillata</name>
    <name type="common">Smooth cauliflower coral</name>
    <dbReference type="NCBI Taxonomy" id="50429"/>
    <lineage>
        <taxon>Eukaryota</taxon>
        <taxon>Metazoa</taxon>
        <taxon>Cnidaria</taxon>
        <taxon>Anthozoa</taxon>
        <taxon>Hexacorallia</taxon>
        <taxon>Scleractinia</taxon>
        <taxon>Astrocoeniina</taxon>
        <taxon>Pocilloporidae</taxon>
        <taxon>Stylophora</taxon>
    </lineage>
</organism>
<dbReference type="AlphaFoldDB" id="A0A2B4R409"/>
<dbReference type="SUPFAM" id="SSF69279">
    <property type="entry name" value="Phage tail proteins"/>
    <property type="match status" value="2"/>
</dbReference>
<dbReference type="EMBL" id="LSMT01003557">
    <property type="protein sequence ID" value="PFX11127.1"/>
    <property type="molecule type" value="Genomic_DNA"/>
</dbReference>
<evidence type="ECO:0000313" key="2">
    <source>
        <dbReference type="Proteomes" id="UP000225706"/>
    </source>
</evidence>
<evidence type="ECO:0008006" key="3">
    <source>
        <dbReference type="Google" id="ProtNLM"/>
    </source>
</evidence>
<proteinExistence type="predicted"/>
<name>A0A2B4R409_STYPI</name>
<dbReference type="Pfam" id="PF05954">
    <property type="entry name" value="Phage_GPD"/>
    <property type="match status" value="1"/>
</dbReference>
<dbReference type="Gene3D" id="2.30.110.50">
    <property type="match status" value="1"/>
</dbReference>
<evidence type="ECO:0000313" key="1">
    <source>
        <dbReference type="EMBL" id="PFX11127.1"/>
    </source>
</evidence>
<dbReference type="Gene3D" id="3.55.50.10">
    <property type="entry name" value="Baseplate protein-like domains"/>
    <property type="match status" value="1"/>
</dbReference>
<accession>A0A2B4R409</accession>
<protein>
    <recommendedName>
        <fullName evidence="3">Type VI secretion system tip protein VgrG</fullName>
    </recommendedName>
</protein>
<gene>
    <name evidence="1" type="ORF">AWC38_SpisGene25366</name>
</gene>
<comment type="caution">
    <text evidence="1">The sequence shown here is derived from an EMBL/GenBank/DDBJ whole genome shotgun (WGS) entry which is preliminary data.</text>
</comment>
<dbReference type="OrthoDB" id="10321493at2759"/>
<reference evidence="2" key="1">
    <citation type="journal article" date="2017" name="bioRxiv">
        <title>Comparative analysis of the genomes of Stylophora pistillata and Acropora digitifera provides evidence for extensive differences between species of corals.</title>
        <authorList>
            <person name="Voolstra C.R."/>
            <person name="Li Y."/>
            <person name="Liew Y.J."/>
            <person name="Baumgarten S."/>
            <person name="Zoccola D."/>
            <person name="Flot J.-F."/>
            <person name="Tambutte S."/>
            <person name="Allemand D."/>
            <person name="Aranda M."/>
        </authorList>
    </citation>
    <scope>NUCLEOTIDE SEQUENCE [LARGE SCALE GENOMIC DNA]</scope>
</reference>
<dbReference type="Proteomes" id="UP000225706">
    <property type="component" value="Unassembled WGS sequence"/>
</dbReference>
<dbReference type="InterPro" id="IPR017847">
    <property type="entry name" value="T6SS_RhsGE_Vgr_subset"/>
</dbReference>
<dbReference type="NCBIfam" id="TIGR01646">
    <property type="entry name" value="vgr_GE"/>
    <property type="match status" value="1"/>
</dbReference>